<comment type="caution">
    <text evidence="1">The sequence shown here is derived from an EMBL/GenBank/DDBJ whole genome shotgun (WGS) entry which is preliminary data.</text>
</comment>
<name>A0ACC2X0T5_9TREE</name>
<organism evidence="1 2">
    <name type="scientific">Naganishia adeliensis</name>
    <dbReference type="NCBI Taxonomy" id="92952"/>
    <lineage>
        <taxon>Eukaryota</taxon>
        <taxon>Fungi</taxon>
        <taxon>Dikarya</taxon>
        <taxon>Basidiomycota</taxon>
        <taxon>Agaricomycotina</taxon>
        <taxon>Tremellomycetes</taxon>
        <taxon>Filobasidiales</taxon>
        <taxon>Filobasidiaceae</taxon>
        <taxon>Naganishia</taxon>
    </lineage>
</organism>
<evidence type="ECO:0000313" key="2">
    <source>
        <dbReference type="Proteomes" id="UP001230649"/>
    </source>
</evidence>
<gene>
    <name evidence="1" type="ORF">QFC20_000600</name>
</gene>
<reference evidence="1" key="1">
    <citation type="submission" date="2023-04" db="EMBL/GenBank/DDBJ databases">
        <title>Draft Genome sequencing of Naganishia species isolated from polar environments using Oxford Nanopore Technology.</title>
        <authorList>
            <person name="Leo P."/>
            <person name="Venkateswaran K."/>
        </authorList>
    </citation>
    <scope>NUCLEOTIDE SEQUENCE</scope>
    <source>
        <strain evidence="1">MNA-CCFEE 5262</strain>
    </source>
</reference>
<protein>
    <submittedName>
        <fullName evidence="1">Uncharacterized protein</fullName>
    </submittedName>
</protein>
<dbReference type="Proteomes" id="UP001230649">
    <property type="component" value="Unassembled WGS sequence"/>
</dbReference>
<proteinExistence type="predicted"/>
<accession>A0ACC2X0T5</accession>
<sequence>MTATSATVIPSLPPLDFEDHETHPHHDLLNGLRGHMSDIHGAPKTTTVKSMTDQTAQYVEALKREAFGSHVDRDAGEGGKPASTGEKLVTEILDDPHAVRVDGGKEKYFRSNDRASADNQQHLNERSLSTGTFGGEEGNSGQMWSNRQGHLSQQESDSTAGKGSFGAESQTRSHQNTIEETTPTAQINPFHRFSYPDGSSPPWIAKPLAESDGFTHAESALAPLVHIKRVSRDTVVLVPGTPATDQIQPTSSSLDYASYKVHSGQQLEITNGHLAVVETTEEKKVGFFSKFERAFGRGTESNQQSPPPINGSHPATSQSNISADFLPQHLPGDQSNEVHGNAPPSPPISNHENGIEHATVPAPLQENGALLSSFPNPFQQPLSLQRESLGYPPLTRDGDATVGGELALSPRSRPNSLFAGPPADLSIQRSISGQSFTSEPEPIEDEPGSIRRQPPRRPSINTSMLEVPVAGVSDVSANSSPTNSMATPADRTVVLAPPVLTGTTRSGSIAAIKRGIGKSPSATGSGRNSVAGASTNDAENRVSSPTSFQASGRRLSADRHSHKGRSSMDQNSQNSLGLGIPSNPAQGTSYLSASVSQPLSLAPPIMPARRNTTSGPSSPRATSRSPLMTSQSQLQVPQSPTGSTNFGGGLLGARKRQMTDVPGLDGSALDPDILAEADRLRKERMNRRQRQKSGSEEEPPRLDADGAPLSQPSAEEANGEAPVARFESHLKQKERQMANDIERVMVGNLIGEDHVNYVLMYNMLTGIRIGVSRCQAKMKRPVTDADYTAKHKYSFDIVGNELTPSARYDFKFKDYAPWIFRELREDYFHLDPADYLLSLTAKYILSELGSPGKSGSFFYFSRNYRFIIKTIHHAEHKYLRSILKDYHQHMKDNPHTLLSRFYGLHRVKLPRGRKIHFVIMNNLFPPHRDIHETYDLKGSAWGREYPEEKAKQNPKATLKDLNWVHRGRRFELGPEKRALFSEQLRRDTEFLKKIGVMDYSLLIGIHNMERGNRDNIRENQLSVFHPDVGGLARRKPSSVKGNSEASAVRKIVKRSDPKAMAFAIQELPTIDSTDRRHFLFYQDEGGLRATDEANQAMDIIYYLGVIDILTPYNTTKRLEHLWRGTTIDRVRF</sequence>
<dbReference type="EMBL" id="JASBWS010000003">
    <property type="protein sequence ID" value="KAJ9116666.1"/>
    <property type="molecule type" value="Genomic_DNA"/>
</dbReference>
<keyword evidence="2" id="KW-1185">Reference proteome</keyword>
<evidence type="ECO:0000313" key="1">
    <source>
        <dbReference type="EMBL" id="KAJ9116666.1"/>
    </source>
</evidence>